<dbReference type="OrthoDB" id="9772503at2"/>
<evidence type="ECO:0000313" key="3">
    <source>
        <dbReference type="Proteomes" id="UP000245720"/>
    </source>
</evidence>
<dbReference type="GO" id="GO:0003677">
    <property type="term" value="F:DNA binding"/>
    <property type="evidence" value="ECO:0007669"/>
    <property type="project" value="UniProtKB-KW"/>
</dbReference>
<proteinExistence type="predicted"/>
<protein>
    <submittedName>
        <fullName evidence="2">Putative DNA-binding transcriptional regulator YafY</fullName>
    </submittedName>
</protein>
<organism evidence="2 3">
    <name type="scientific">Ruminococcus flavefaciens</name>
    <dbReference type="NCBI Taxonomy" id="1265"/>
    <lineage>
        <taxon>Bacteria</taxon>
        <taxon>Bacillati</taxon>
        <taxon>Bacillota</taxon>
        <taxon>Clostridia</taxon>
        <taxon>Eubacteriales</taxon>
        <taxon>Oscillospiraceae</taxon>
        <taxon>Ruminococcus</taxon>
    </lineage>
</organism>
<evidence type="ECO:0000259" key="1">
    <source>
        <dbReference type="Pfam" id="PF13280"/>
    </source>
</evidence>
<dbReference type="Proteomes" id="UP000245720">
    <property type="component" value="Unassembled WGS sequence"/>
</dbReference>
<reference evidence="2 3" key="1">
    <citation type="submission" date="2018-05" db="EMBL/GenBank/DDBJ databases">
        <title>The Hungate 1000. A catalogue of reference genomes from the rumen microbiome.</title>
        <authorList>
            <person name="Kelly W."/>
        </authorList>
    </citation>
    <scope>NUCLEOTIDE SEQUENCE [LARGE SCALE GENOMIC DNA]</scope>
    <source>
        <strain evidence="2 3">SAb67</strain>
    </source>
</reference>
<gene>
    <name evidence="2" type="ORF">IE37_02422</name>
</gene>
<dbReference type="InterPro" id="IPR051534">
    <property type="entry name" value="CBASS_pafABC_assoc_protein"/>
</dbReference>
<feature type="domain" description="WYL" evidence="1">
    <location>
        <begin position="139"/>
        <end position="211"/>
    </location>
</feature>
<dbReference type="InterPro" id="IPR026881">
    <property type="entry name" value="WYL_dom"/>
</dbReference>
<dbReference type="Pfam" id="PF13280">
    <property type="entry name" value="WYL"/>
    <property type="match status" value="1"/>
</dbReference>
<sequence>MQKNKMLLLIEILNHETDSEHPITTNALIEKLSKNNVPCERRTLAREISQLIEMNYPIRIVKSGHSNAFYMEHSSFSISELKIIIDAIQASAVIPEETTNSLTEKIAELGGHYCAELLQNNRIRFNIRKQTNNCVWDSIAVIEESFKSQTQISFLYFKHDENGKKVYQRNKQRYVVDPIALIYENDNYYLRCYNQERKDYRNYRIDRMENTQRLDTIICDEALISPTELATYTARTFKMFGGDETDVELEFTGELIDVIFDQFGFETIIQRQENGLYSAKVRVQISRTFWGWYFQFPDQIRIISPKSAAEKCKEWAKHALHGDTNSK</sequence>
<keyword evidence="2" id="KW-0238">DNA-binding</keyword>
<accession>A0A315XXJ3</accession>
<comment type="caution">
    <text evidence="2">The sequence shown here is derived from an EMBL/GenBank/DDBJ whole genome shotgun (WGS) entry which is preliminary data.</text>
</comment>
<dbReference type="PROSITE" id="PS52050">
    <property type="entry name" value="WYL"/>
    <property type="match status" value="1"/>
</dbReference>
<dbReference type="RefSeq" id="WP_109727157.1">
    <property type="nucleotide sequence ID" value="NZ_QGDI01000010.1"/>
</dbReference>
<dbReference type="PANTHER" id="PTHR34580:SF1">
    <property type="entry name" value="PROTEIN PAFC"/>
    <property type="match status" value="1"/>
</dbReference>
<evidence type="ECO:0000313" key="2">
    <source>
        <dbReference type="EMBL" id="PWJ11199.1"/>
    </source>
</evidence>
<name>A0A315XXJ3_RUMFL</name>
<dbReference type="AlphaFoldDB" id="A0A315XXJ3"/>
<dbReference type="EMBL" id="QGDI01000010">
    <property type="protein sequence ID" value="PWJ11199.1"/>
    <property type="molecule type" value="Genomic_DNA"/>
</dbReference>
<dbReference type="PANTHER" id="PTHR34580">
    <property type="match status" value="1"/>
</dbReference>